<organism evidence="1 2">
    <name type="scientific">Phytophthora megakarya</name>
    <dbReference type="NCBI Taxonomy" id="4795"/>
    <lineage>
        <taxon>Eukaryota</taxon>
        <taxon>Sar</taxon>
        <taxon>Stramenopiles</taxon>
        <taxon>Oomycota</taxon>
        <taxon>Peronosporomycetes</taxon>
        <taxon>Peronosporales</taxon>
        <taxon>Peronosporaceae</taxon>
        <taxon>Phytophthora</taxon>
    </lineage>
</organism>
<keyword evidence="2" id="KW-1185">Reference proteome</keyword>
<reference evidence="2" key="1">
    <citation type="submission" date="2017-03" db="EMBL/GenBank/DDBJ databases">
        <title>Phytopthora megakarya and P. palmivora, two closely related causual agents of cacao black pod achieved similar genome size and gene model numbers by different mechanisms.</title>
        <authorList>
            <person name="Ali S."/>
            <person name="Shao J."/>
            <person name="Larry D.J."/>
            <person name="Kronmiller B."/>
            <person name="Shen D."/>
            <person name="Strem M.D."/>
            <person name="Melnick R.L."/>
            <person name="Guiltinan M.J."/>
            <person name="Tyler B.M."/>
            <person name="Meinhardt L.W."/>
            <person name="Bailey B.A."/>
        </authorList>
    </citation>
    <scope>NUCLEOTIDE SEQUENCE [LARGE SCALE GENOMIC DNA]</scope>
    <source>
        <strain evidence="2">zdho120</strain>
    </source>
</reference>
<evidence type="ECO:0000313" key="2">
    <source>
        <dbReference type="Proteomes" id="UP000198211"/>
    </source>
</evidence>
<dbReference type="EMBL" id="NBNE01002966">
    <property type="protein sequence ID" value="OWZ08952.1"/>
    <property type="molecule type" value="Genomic_DNA"/>
</dbReference>
<name>A0A225VUE0_9STRA</name>
<accession>A0A225VUE0</accession>
<dbReference type="Proteomes" id="UP000198211">
    <property type="component" value="Unassembled WGS sequence"/>
</dbReference>
<proteinExistence type="predicted"/>
<comment type="caution">
    <text evidence="1">The sequence shown here is derived from an EMBL/GenBank/DDBJ whole genome shotgun (WGS) entry which is preliminary data.</text>
</comment>
<protein>
    <submittedName>
        <fullName evidence="1">Uncharacterized protein</fullName>
    </submittedName>
</protein>
<sequence>MKNESEPFGGKVIVLVETTYKLYLVQICEKIYVKFVLPKICVYELPQIQEVLPIWPNSQNSCFKLVKVATR</sequence>
<evidence type="ECO:0000313" key="1">
    <source>
        <dbReference type="EMBL" id="OWZ08952.1"/>
    </source>
</evidence>
<dbReference type="AlphaFoldDB" id="A0A225VUE0"/>
<gene>
    <name evidence="1" type="ORF">PHMEG_00018425</name>
</gene>